<evidence type="ECO:0000313" key="2">
    <source>
        <dbReference type="EMBL" id="MEB3509430.1"/>
    </source>
</evidence>
<organism evidence="2 3">
    <name type="scientific">Nocardia implantans</name>
    <dbReference type="NCBI Taxonomy" id="3108168"/>
    <lineage>
        <taxon>Bacteria</taxon>
        <taxon>Bacillati</taxon>
        <taxon>Actinomycetota</taxon>
        <taxon>Actinomycetes</taxon>
        <taxon>Mycobacteriales</taxon>
        <taxon>Nocardiaceae</taxon>
        <taxon>Nocardia</taxon>
    </lineage>
</organism>
<feature type="region of interest" description="Disordered" evidence="1">
    <location>
        <begin position="91"/>
        <end position="113"/>
    </location>
</feature>
<dbReference type="Proteomes" id="UP001348098">
    <property type="component" value="Unassembled WGS sequence"/>
</dbReference>
<name>A0ABU6APP0_9NOCA</name>
<evidence type="ECO:0000313" key="3">
    <source>
        <dbReference type="Proteomes" id="UP001348098"/>
    </source>
</evidence>
<dbReference type="InterPro" id="IPR019710">
    <property type="entry name" value="DUF4226"/>
</dbReference>
<dbReference type="EMBL" id="JAYKYQ010000002">
    <property type="protein sequence ID" value="MEB3509430.1"/>
    <property type="molecule type" value="Genomic_DNA"/>
</dbReference>
<protein>
    <submittedName>
        <fullName evidence="2">DUF4226 domain-containing protein</fullName>
    </submittedName>
</protein>
<dbReference type="RefSeq" id="WP_195077492.1">
    <property type="nucleotide sequence ID" value="NZ_JAYESH010000001.1"/>
</dbReference>
<feature type="region of interest" description="Disordered" evidence="1">
    <location>
        <begin position="1"/>
        <end position="20"/>
    </location>
</feature>
<sequence length="231" mass="23467">MTPQIQRVPPVDHEPPPVDPELVADVVPVAATTGAMAMAMLPMIASALAGLGSGGGGSAPVASDGSGDGGLSPEAAKALDVLKQLEGVYGEADPTDPRAGQLPQHSAISSGSGAGARSLRAEQLFQQNAAEALSDVDDQLTSYMRGLAGTNKIDKTEISGLARQANTALAELGPQAYTRAGRQKAHQILAAALQRAHAIVSGGQETTSDIAVAINRLTNQYLGDIAGKRST</sequence>
<accession>A0ABU6APP0</accession>
<evidence type="ECO:0000256" key="1">
    <source>
        <dbReference type="SAM" id="MobiDB-lite"/>
    </source>
</evidence>
<feature type="region of interest" description="Disordered" evidence="1">
    <location>
        <begin position="52"/>
        <end position="73"/>
    </location>
</feature>
<comment type="caution">
    <text evidence="2">The sequence shown here is derived from an EMBL/GenBank/DDBJ whole genome shotgun (WGS) entry which is preliminary data.</text>
</comment>
<gene>
    <name evidence="2" type="ORF">U3653_05320</name>
</gene>
<reference evidence="2 3" key="1">
    <citation type="submission" date="2023-12" db="EMBL/GenBank/DDBJ databases">
        <title>novel species in genus Nocarida.</title>
        <authorList>
            <person name="Li Z."/>
        </authorList>
    </citation>
    <scope>NUCLEOTIDE SEQUENCE [LARGE SCALE GENOMIC DNA]</scope>
    <source>
        <strain evidence="2 3">CDC186</strain>
    </source>
</reference>
<keyword evidence="3" id="KW-1185">Reference proteome</keyword>
<proteinExistence type="predicted"/>
<dbReference type="Pfam" id="PF10774">
    <property type="entry name" value="DUF4226"/>
    <property type="match status" value="1"/>
</dbReference>